<name>A0ABW4P7A6_9NOCA</name>
<accession>A0ABW4P7A6</accession>
<keyword evidence="3" id="KW-1185">Reference proteome</keyword>
<evidence type="ECO:0000313" key="3">
    <source>
        <dbReference type="Proteomes" id="UP001597286"/>
    </source>
</evidence>
<gene>
    <name evidence="2" type="ORF">ACFSJG_19320</name>
</gene>
<dbReference type="Proteomes" id="UP001597286">
    <property type="component" value="Unassembled WGS sequence"/>
</dbReference>
<dbReference type="RefSeq" id="WP_378486838.1">
    <property type="nucleotide sequence ID" value="NZ_JBHUFB010000013.1"/>
</dbReference>
<evidence type="ECO:0000313" key="2">
    <source>
        <dbReference type="EMBL" id="MFD1814373.1"/>
    </source>
</evidence>
<evidence type="ECO:0008006" key="4">
    <source>
        <dbReference type="Google" id="ProtNLM"/>
    </source>
</evidence>
<comment type="caution">
    <text evidence="2">The sequence shown here is derived from an EMBL/GenBank/DDBJ whole genome shotgun (WGS) entry which is preliminary data.</text>
</comment>
<organism evidence="2 3">
    <name type="scientific">Rhodococcus gannanensis</name>
    <dbReference type="NCBI Taxonomy" id="1960308"/>
    <lineage>
        <taxon>Bacteria</taxon>
        <taxon>Bacillati</taxon>
        <taxon>Actinomycetota</taxon>
        <taxon>Actinomycetes</taxon>
        <taxon>Mycobacteriales</taxon>
        <taxon>Nocardiaceae</taxon>
        <taxon>Rhodococcus</taxon>
    </lineage>
</organism>
<protein>
    <recommendedName>
        <fullName evidence="4">DUF4303 domain-containing protein</fullName>
    </recommendedName>
</protein>
<feature type="region of interest" description="Disordered" evidence="1">
    <location>
        <begin position="64"/>
        <end position="84"/>
    </location>
</feature>
<sequence length="196" mass="21463">MHDFTRLDDAILTTLRTSIGMLREENDSLALVACGMVEDLTGFFVAGADATWLTGLDGSSEDRAQSAWWPSEWPHGADDPSDTAPGRVTSAIWALSGTQAVIDGTGKALEGEAYDALCRDYEHRIVLALRQLQAEGELRDSAGRELWVWLHSADDSDSELDERTFGLLQSSDLAADFSERFGAGSDRLLNRIARRT</sequence>
<dbReference type="EMBL" id="JBHUFB010000013">
    <property type="protein sequence ID" value="MFD1814373.1"/>
    <property type="molecule type" value="Genomic_DNA"/>
</dbReference>
<proteinExistence type="predicted"/>
<evidence type="ECO:0000256" key="1">
    <source>
        <dbReference type="SAM" id="MobiDB-lite"/>
    </source>
</evidence>
<reference evidence="3" key="1">
    <citation type="journal article" date="2019" name="Int. J. Syst. Evol. Microbiol.">
        <title>The Global Catalogue of Microorganisms (GCM) 10K type strain sequencing project: providing services to taxonomists for standard genome sequencing and annotation.</title>
        <authorList>
            <consortium name="The Broad Institute Genomics Platform"/>
            <consortium name="The Broad Institute Genome Sequencing Center for Infectious Disease"/>
            <person name="Wu L."/>
            <person name="Ma J."/>
        </authorList>
    </citation>
    <scope>NUCLEOTIDE SEQUENCE [LARGE SCALE GENOMIC DNA]</scope>
    <source>
        <strain evidence="3">DT72</strain>
    </source>
</reference>